<organism evidence="2 3">
    <name type="scientific">Coprinellus micaceus</name>
    <name type="common">Glistening ink-cap mushroom</name>
    <name type="synonym">Coprinus micaceus</name>
    <dbReference type="NCBI Taxonomy" id="71717"/>
    <lineage>
        <taxon>Eukaryota</taxon>
        <taxon>Fungi</taxon>
        <taxon>Dikarya</taxon>
        <taxon>Basidiomycota</taxon>
        <taxon>Agaricomycotina</taxon>
        <taxon>Agaricomycetes</taxon>
        <taxon>Agaricomycetidae</taxon>
        <taxon>Agaricales</taxon>
        <taxon>Agaricineae</taxon>
        <taxon>Psathyrellaceae</taxon>
        <taxon>Coprinellus</taxon>
    </lineage>
</organism>
<proteinExistence type="predicted"/>
<protein>
    <submittedName>
        <fullName evidence="2">Uncharacterized protein</fullName>
    </submittedName>
</protein>
<reference evidence="2 3" key="1">
    <citation type="journal article" date="2019" name="Nat. Ecol. Evol.">
        <title>Megaphylogeny resolves global patterns of mushroom evolution.</title>
        <authorList>
            <person name="Varga T."/>
            <person name="Krizsan K."/>
            <person name="Foldi C."/>
            <person name="Dima B."/>
            <person name="Sanchez-Garcia M."/>
            <person name="Sanchez-Ramirez S."/>
            <person name="Szollosi G.J."/>
            <person name="Szarkandi J.G."/>
            <person name="Papp V."/>
            <person name="Albert L."/>
            <person name="Andreopoulos W."/>
            <person name="Angelini C."/>
            <person name="Antonin V."/>
            <person name="Barry K.W."/>
            <person name="Bougher N.L."/>
            <person name="Buchanan P."/>
            <person name="Buyck B."/>
            <person name="Bense V."/>
            <person name="Catcheside P."/>
            <person name="Chovatia M."/>
            <person name="Cooper J."/>
            <person name="Damon W."/>
            <person name="Desjardin D."/>
            <person name="Finy P."/>
            <person name="Geml J."/>
            <person name="Haridas S."/>
            <person name="Hughes K."/>
            <person name="Justo A."/>
            <person name="Karasinski D."/>
            <person name="Kautmanova I."/>
            <person name="Kiss B."/>
            <person name="Kocsube S."/>
            <person name="Kotiranta H."/>
            <person name="LaButti K.M."/>
            <person name="Lechner B.E."/>
            <person name="Liimatainen K."/>
            <person name="Lipzen A."/>
            <person name="Lukacs Z."/>
            <person name="Mihaltcheva S."/>
            <person name="Morgado L.N."/>
            <person name="Niskanen T."/>
            <person name="Noordeloos M.E."/>
            <person name="Ohm R.A."/>
            <person name="Ortiz-Santana B."/>
            <person name="Ovrebo C."/>
            <person name="Racz N."/>
            <person name="Riley R."/>
            <person name="Savchenko A."/>
            <person name="Shiryaev A."/>
            <person name="Soop K."/>
            <person name="Spirin V."/>
            <person name="Szebenyi C."/>
            <person name="Tomsovsky M."/>
            <person name="Tulloss R.E."/>
            <person name="Uehling J."/>
            <person name="Grigoriev I.V."/>
            <person name="Vagvolgyi C."/>
            <person name="Papp T."/>
            <person name="Martin F.M."/>
            <person name="Miettinen O."/>
            <person name="Hibbett D.S."/>
            <person name="Nagy L.G."/>
        </authorList>
    </citation>
    <scope>NUCLEOTIDE SEQUENCE [LARGE SCALE GENOMIC DNA]</scope>
    <source>
        <strain evidence="2 3">FP101781</strain>
    </source>
</reference>
<evidence type="ECO:0000313" key="2">
    <source>
        <dbReference type="EMBL" id="TEB16768.1"/>
    </source>
</evidence>
<accession>A0A4Y7S690</accession>
<gene>
    <name evidence="2" type="ORF">FA13DRAFT_1804561</name>
</gene>
<feature type="region of interest" description="Disordered" evidence="1">
    <location>
        <begin position="68"/>
        <end position="105"/>
    </location>
</feature>
<feature type="compositionally biased region" description="Acidic residues" evidence="1">
    <location>
        <begin position="81"/>
        <end position="97"/>
    </location>
</feature>
<evidence type="ECO:0000313" key="3">
    <source>
        <dbReference type="Proteomes" id="UP000298030"/>
    </source>
</evidence>
<dbReference type="AlphaFoldDB" id="A0A4Y7S690"/>
<dbReference type="EMBL" id="QPFP01000321">
    <property type="protein sequence ID" value="TEB16768.1"/>
    <property type="molecule type" value="Genomic_DNA"/>
</dbReference>
<dbReference type="Proteomes" id="UP000298030">
    <property type="component" value="Unassembled WGS sequence"/>
</dbReference>
<evidence type="ECO:0000256" key="1">
    <source>
        <dbReference type="SAM" id="MobiDB-lite"/>
    </source>
</evidence>
<name>A0A4Y7S690_COPMI</name>
<comment type="caution">
    <text evidence="2">The sequence shown here is derived from an EMBL/GenBank/DDBJ whole genome shotgun (WGS) entry which is preliminary data.</text>
</comment>
<keyword evidence="3" id="KW-1185">Reference proteome</keyword>
<sequence length="105" mass="11728">MEHQHEQQSIEADDKANGPFATAHQLLEIAQRKTAACRKHMELVETAGKLFPEVPFDELSLIETLRTSDNRKGGKRKRVADDDDDSDNSERDGEEGDNAAVPAPW</sequence>